<dbReference type="AlphaFoldDB" id="A0A133XJM6"/>
<protein>
    <submittedName>
        <fullName evidence="1">Uncharacterized protein</fullName>
    </submittedName>
</protein>
<name>A0A133XJM6_9RHOO</name>
<dbReference type="EMBL" id="LODL01000019">
    <property type="protein sequence ID" value="KXB31142.1"/>
    <property type="molecule type" value="Genomic_DNA"/>
</dbReference>
<dbReference type="Proteomes" id="UP000070186">
    <property type="component" value="Unassembled WGS sequence"/>
</dbReference>
<organism evidence="1 2">
    <name type="scientific">Dechloromonas denitrificans</name>
    <dbReference type="NCBI Taxonomy" id="281362"/>
    <lineage>
        <taxon>Bacteria</taxon>
        <taxon>Pseudomonadati</taxon>
        <taxon>Pseudomonadota</taxon>
        <taxon>Betaproteobacteria</taxon>
        <taxon>Rhodocyclales</taxon>
        <taxon>Azonexaceae</taxon>
        <taxon>Dechloromonas</taxon>
    </lineage>
</organism>
<evidence type="ECO:0000313" key="1">
    <source>
        <dbReference type="EMBL" id="KXB31142.1"/>
    </source>
</evidence>
<dbReference type="RefSeq" id="WP_066882945.1">
    <property type="nucleotide sequence ID" value="NZ_LODL01000019.1"/>
</dbReference>
<reference evidence="1 2" key="1">
    <citation type="submission" date="2015-12" db="EMBL/GenBank/DDBJ databases">
        <title>Nitrous oxide reduction kinetics distinguish bacteria harboring typical versus atypical NosZ.</title>
        <authorList>
            <person name="Yoon S."/>
            <person name="Nissen S."/>
            <person name="Park D."/>
            <person name="Sanford R.A."/>
            <person name="Loeffler F.E."/>
        </authorList>
    </citation>
    <scope>NUCLEOTIDE SEQUENCE [LARGE SCALE GENOMIC DNA]</scope>
    <source>
        <strain evidence="1 2">ATCC BAA-841</strain>
    </source>
</reference>
<accession>A0A133XJM6</accession>
<sequence length="252" mass="27838">MSTAASLPVDALAGLANTETQRLVARMAQDIFSGVFRHSASAEPEQLAKAMIELESQCYDWCQAGADDEARALRLALLISGLDQWGLAYSQAFNLTAIPALTALLGTLRNRLEPQAESRFLRYFRQIEQVEAAAIDFKVDLRRSIHLALWHAMTACETVEQAQNILKPLGGMMLALDQQMPELGWRLLADALASIQLSLLNPSAVVSDVARDSTQQLFESLQHALPEERYKSILAHSGQVVMAWQQARRAAH</sequence>
<comment type="caution">
    <text evidence="1">The sequence shown here is derived from an EMBL/GenBank/DDBJ whole genome shotgun (WGS) entry which is preliminary data.</text>
</comment>
<evidence type="ECO:0000313" key="2">
    <source>
        <dbReference type="Proteomes" id="UP000070186"/>
    </source>
</evidence>
<keyword evidence="2" id="KW-1185">Reference proteome</keyword>
<proteinExistence type="predicted"/>
<gene>
    <name evidence="1" type="ORF">AT959_10660</name>
</gene>